<accession>A0A9I9DAY3</accession>
<keyword evidence="1" id="KW-0472">Membrane</keyword>
<feature type="transmembrane region" description="Helical" evidence="1">
    <location>
        <begin position="22"/>
        <end position="42"/>
    </location>
</feature>
<keyword evidence="1" id="KW-0812">Transmembrane</keyword>
<organism evidence="2">
    <name type="scientific">Cucumis melo</name>
    <name type="common">Muskmelon</name>
    <dbReference type="NCBI Taxonomy" id="3656"/>
    <lineage>
        <taxon>Eukaryota</taxon>
        <taxon>Viridiplantae</taxon>
        <taxon>Streptophyta</taxon>
        <taxon>Embryophyta</taxon>
        <taxon>Tracheophyta</taxon>
        <taxon>Spermatophyta</taxon>
        <taxon>Magnoliopsida</taxon>
        <taxon>eudicotyledons</taxon>
        <taxon>Gunneridae</taxon>
        <taxon>Pentapetalae</taxon>
        <taxon>rosids</taxon>
        <taxon>fabids</taxon>
        <taxon>Cucurbitales</taxon>
        <taxon>Cucurbitaceae</taxon>
        <taxon>Benincaseae</taxon>
        <taxon>Cucumis</taxon>
    </lineage>
</organism>
<sequence length="54" mass="6030">MEELEAVAGEVDQDQPVERNEVVRIALVVAVFVEVVLALVLVEEVEEASCYRKD</sequence>
<keyword evidence="1" id="KW-1133">Transmembrane helix</keyword>
<dbReference type="Gramene" id="MELO3C015753.2.1">
    <property type="protein sequence ID" value="MELO3C015753.2.1"/>
    <property type="gene ID" value="MELO3C015753.2"/>
</dbReference>
<evidence type="ECO:0000256" key="1">
    <source>
        <dbReference type="SAM" id="Phobius"/>
    </source>
</evidence>
<name>A0A9I9DAY3_CUCME</name>
<protein>
    <submittedName>
        <fullName evidence="2">Uncharacterized protein</fullName>
    </submittedName>
</protein>
<dbReference type="AlphaFoldDB" id="A0A9I9DAY3"/>
<dbReference type="EnsemblPlants" id="MELO3C015753.2.1">
    <property type="protein sequence ID" value="MELO3C015753.2.1"/>
    <property type="gene ID" value="MELO3C015753.2"/>
</dbReference>
<proteinExistence type="predicted"/>
<reference evidence="2" key="1">
    <citation type="submission" date="2023-03" db="UniProtKB">
        <authorList>
            <consortium name="EnsemblPlants"/>
        </authorList>
    </citation>
    <scope>IDENTIFICATION</scope>
</reference>
<evidence type="ECO:0000313" key="2">
    <source>
        <dbReference type="EnsemblPlants" id="MELO3C015753.2.1"/>
    </source>
</evidence>